<dbReference type="EMBL" id="AMZH03013471">
    <property type="protein sequence ID" value="RRT49213.1"/>
    <property type="molecule type" value="Genomic_DNA"/>
</dbReference>
<proteinExistence type="predicted"/>
<gene>
    <name evidence="2" type="ORF">B296_00023308</name>
</gene>
<evidence type="ECO:0000313" key="2">
    <source>
        <dbReference type="EMBL" id="RRT49213.1"/>
    </source>
</evidence>
<evidence type="ECO:0000313" key="3">
    <source>
        <dbReference type="Proteomes" id="UP000287651"/>
    </source>
</evidence>
<organism evidence="2 3">
    <name type="scientific">Ensete ventricosum</name>
    <name type="common">Abyssinian banana</name>
    <name type="synonym">Musa ensete</name>
    <dbReference type="NCBI Taxonomy" id="4639"/>
    <lineage>
        <taxon>Eukaryota</taxon>
        <taxon>Viridiplantae</taxon>
        <taxon>Streptophyta</taxon>
        <taxon>Embryophyta</taxon>
        <taxon>Tracheophyta</taxon>
        <taxon>Spermatophyta</taxon>
        <taxon>Magnoliopsida</taxon>
        <taxon>Liliopsida</taxon>
        <taxon>Zingiberales</taxon>
        <taxon>Musaceae</taxon>
        <taxon>Ensete</taxon>
    </lineage>
</organism>
<accession>A0A426YBU4</accession>
<comment type="caution">
    <text evidence="2">The sequence shown here is derived from an EMBL/GenBank/DDBJ whole genome shotgun (WGS) entry which is preliminary data.</text>
</comment>
<evidence type="ECO:0000256" key="1">
    <source>
        <dbReference type="SAM" id="MobiDB-lite"/>
    </source>
</evidence>
<protein>
    <submittedName>
        <fullName evidence="2">Uncharacterized protein</fullName>
    </submittedName>
</protein>
<dbReference type="Proteomes" id="UP000287651">
    <property type="component" value="Unassembled WGS sequence"/>
</dbReference>
<name>A0A426YBU4_ENSVE</name>
<reference evidence="2 3" key="1">
    <citation type="journal article" date="2014" name="Agronomy (Basel)">
        <title>A Draft Genome Sequence for Ensete ventricosum, the Drought-Tolerant Tree Against Hunger.</title>
        <authorList>
            <person name="Harrison J."/>
            <person name="Moore K.A."/>
            <person name="Paszkiewicz K."/>
            <person name="Jones T."/>
            <person name="Grant M."/>
            <person name="Ambacheew D."/>
            <person name="Muzemil S."/>
            <person name="Studholme D.J."/>
        </authorList>
    </citation>
    <scope>NUCLEOTIDE SEQUENCE [LARGE SCALE GENOMIC DNA]</scope>
</reference>
<sequence>MPLTRQQKKDLNITYLQSYIMTSNDAINVKLEAFRARIEDKLCVLFEKFRLGQSKKPKRSQHEESSDRKENQSEKGDQVQDSVYARMRVVFPRWEDGDPIG</sequence>
<dbReference type="AlphaFoldDB" id="A0A426YBU4"/>
<feature type="compositionally biased region" description="Basic and acidic residues" evidence="1">
    <location>
        <begin position="60"/>
        <end position="78"/>
    </location>
</feature>
<feature type="region of interest" description="Disordered" evidence="1">
    <location>
        <begin position="52"/>
        <end position="83"/>
    </location>
</feature>